<dbReference type="SUPFAM" id="SSF53098">
    <property type="entry name" value="Ribonuclease H-like"/>
    <property type="match status" value="1"/>
</dbReference>
<dbReference type="InterPro" id="IPR050092">
    <property type="entry name" value="RNase_H"/>
</dbReference>
<evidence type="ECO:0000256" key="6">
    <source>
        <dbReference type="ARBA" id="ARBA00022759"/>
    </source>
</evidence>
<comment type="catalytic activity">
    <reaction evidence="1">
        <text>Endonucleolytic cleavage to 5'-phosphomonoester.</text>
        <dbReference type="EC" id="3.1.26.4"/>
    </reaction>
</comment>
<dbReference type="Proteomes" id="UP000678499">
    <property type="component" value="Unassembled WGS sequence"/>
</dbReference>
<keyword evidence="6" id="KW-0255">Endonuclease</keyword>
<dbReference type="EMBL" id="CAJPEX010005123">
    <property type="protein sequence ID" value="CAG0923419.1"/>
    <property type="molecule type" value="Genomic_DNA"/>
</dbReference>
<dbReference type="GO" id="GO:0004523">
    <property type="term" value="F:RNA-DNA hybrid ribonuclease activity"/>
    <property type="evidence" value="ECO:0007669"/>
    <property type="project" value="UniProtKB-EC"/>
</dbReference>
<dbReference type="GO" id="GO:0043137">
    <property type="term" value="P:DNA replication, removal of RNA primer"/>
    <property type="evidence" value="ECO:0007669"/>
    <property type="project" value="TreeGrafter"/>
</dbReference>
<dbReference type="PANTHER" id="PTHR10642">
    <property type="entry name" value="RIBONUCLEASE H1"/>
    <property type="match status" value="1"/>
</dbReference>
<evidence type="ECO:0000256" key="7">
    <source>
        <dbReference type="ARBA" id="ARBA00022801"/>
    </source>
</evidence>
<feature type="domain" description="RNase H type-1" evidence="8">
    <location>
        <begin position="28"/>
        <end position="171"/>
    </location>
</feature>
<evidence type="ECO:0000256" key="1">
    <source>
        <dbReference type="ARBA" id="ARBA00000077"/>
    </source>
</evidence>
<evidence type="ECO:0000256" key="2">
    <source>
        <dbReference type="ARBA" id="ARBA00005300"/>
    </source>
</evidence>
<keyword evidence="5" id="KW-0479">Metal-binding</keyword>
<dbReference type="EC" id="3.1.26.4" evidence="3"/>
<evidence type="ECO:0000259" key="8">
    <source>
        <dbReference type="PROSITE" id="PS50879"/>
    </source>
</evidence>
<dbReference type="InterPro" id="IPR036397">
    <property type="entry name" value="RNaseH_sf"/>
</dbReference>
<evidence type="ECO:0000256" key="4">
    <source>
        <dbReference type="ARBA" id="ARBA00022722"/>
    </source>
</evidence>
<comment type="similarity">
    <text evidence="2">Belongs to the RNase H family.</text>
</comment>
<dbReference type="Gene3D" id="3.30.420.10">
    <property type="entry name" value="Ribonuclease H-like superfamily/Ribonuclease H"/>
    <property type="match status" value="1"/>
</dbReference>
<accession>A0A7R9BZX0</accession>
<name>A0A7R9BZX0_9CRUS</name>
<dbReference type="GO" id="GO:0003676">
    <property type="term" value="F:nucleic acid binding"/>
    <property type="evidence" value="ECO:0007669"/>
    <property type="project" value="InterPro"/>
</dbReference>
<dbReference type="Pfam" id="PF00075">
    <property type="entry name" value="RNase_H"/>
    <property type="match status" value="1"/>
</dbReference>
<dbReference type="InterPro" id="IPR012337">
    <property type="entry name" value="RNaseH-like_sf"/>
</dbReference>
<dbReference type="InterPro" id="IPR002156">
    <property type="entry name" value="RNaseH_domain"/>
</dbReference>
<dbReference type="OrthoDB" id="6340616at2759"/>
<reference evidence="9" key="1">
    <citation type="submission" date="2020-11" db="EMBL/GenBank/DDBJ databases">
        <authorList>
            <person name="Tran Van P."/>
        </authorList>
    </citation>
    <scope>NUCLEOTIDE SEQUENCE</scope>
</reference>
<evidence type="ECO:0000256" key="5">
    <source>
        <dbReference type="ARBA" id="ARBA00022723"/>
    </source>
</evidence>
<keyword evidence="10" id="KW-1185">Reference proteome</keyword>
<keyword evidence="7" id="KW-0378">Hydrolase</keyword>
<proteinExistence type="inferred from homology"/>
<dbReference type="AlphaFoldDB" id="A0A7R9BZX0"/>
<dbReference type="EMBL" id="OA887160">
    <property type="protein sequence ID" value="CAD7283267.1"/>
    <property type="molecule type" value="Genomic_DNA"/>
</dbReference>
<protein>
    <recommendedName>
        <fullName evidence="3">ribonuclease H</fullName>
        <ecNumber evidence="3">3.1.26.4</ecNumber>
    </recommendedName>
</protein>
<dbReference type="PROSITE" id="PS50879">
    <property type="entry name" value="RNASE_H_1"/>
    <property type="match status" value="1"/>
</dbReference>
<evidence type="ECO:0000313" key="9">
    <source>
        <dbReference type="EMBL" id="CAD7283267.1"/>
    </source>
</evidence>
<organism evidence="9">
    <name type="scientific">Notodromas monacha</name>
    <dbReference type="NCBI Taxonomy" id="399045"/>
    <lineage>
        <taxon>Eukaryota</taxon>
        <taxon>Metazoa</taxon>
        <taxon>Ecdysozoa</taxon>
        <taxon>Arthropoda</taxon>
        <taxon>Crustacea</taxon>
        <taxon>Oligostraca</taxon>
        <taxon>Ostracoda</taxon>
        <taxon>Podocopa</taxon>
        <taxon>Podocopida</taxon>
        <taxon>Cypridocopina</taxon>
        <taxon>Cypridoidea</taxon>
        <taxon>Cyprididae</taxon>
        <taxon>Notodromas</taxon>
    </lineage>
</organism>
<dbReference type="GO" id="GO:0046872">
    <property type="term" value="F:metal ion binding"/>
    <property type="evidence" value="ECO:0007669"/>
    <property type="project" value="UniProtKB-KW"/>
</dbReference>
<gene>
    <name evidence="9" type="ORF">NMOB1V02_LOCUS10883</name>
</gene>
<dbReference type="PANTHER" id="PTHR10642:SF26">
    <property type="entry name" value="RIBONUCLEASE H1"/>
    <property type="match status" value="1"/>
</dbReference>
<evidence type="ECO:0000313" key="10">
    <source>
        <dbReference type="Proteomes" id="UP000678499"/>
    </source>
</evidence>
<keyword evidence="4" id="KW-0540">Nuclease</keyword>
<sequence length="181" mass="19648">MALLIPPPRVLEGARRARSNMDSFFRDSNGVVCCYADGSCMEPKRNAGVGVWFGPDNVANISEPLPVPGTNNRAELLALLYAIYAAKEAGLQQLIIRSDSQYAIKCVTDYLPRWKSNSWMTAGGDDVQNQTEIRAIDGASVGISVKYEWVKGHAGHHGNGEADALAKKAAEQSLRNHQAGY</sequence>
<dbReference type="CDD" id="cd09280">
    <property type="entry name" value="RNase_HI_eukaryote_like"/>
    <property type="match status" value="1"/>
</dbReference>
<evidence type="ECO:0000256" key="3">
    <source>
        <dbReference type="ARBA" id="ARBA00012180"/>
    </source>
</evidence>